<dbReference type="CDD" id="cd02947">
    <property type="entry name" value="TRX_family"/>
    <property type="match status" value="1"/>
</dbReference>
<proteinExistence type="predicted"/>
<evidence type="ECO:0000313" key="2">
    <source>
        <dbReference type="EMBL" id="MEI4770557.1"/>
    </source>
</evidence>
<dbReference type="RefSeq" id="WP_336498137.1">
    <property type="nucleotide sequence ID" value="NZ_JBAWSY010000009.1"/>
</dbReference>
<comment type="caution">
    <text evidence="2">The sequence shown here is derived from an EMBL/GenBank/DDBJ whole genome shotgun (WGS) entry which is preliminary data.</text>
</comment>
<dbReference type="InterPro" id="IPR036249">
    <property type="entry name" value="Thioredoxin-like_sf"/>
</dbReference>
<dbReference type="Pfam" id="PF00085">
    <property type="entry name" value="Thioredoxin"/>
    <property type="match status" value="1"/>
</dbReference>
<sequence>MFVNEWSREEWEQAKNAPSLSLLYIYTPMCGTCLVASKMMQVIKEIVEFPVGQANINYIKELAVDYEIESVPCLLIAKHGIVYKKIYAFQSIPYLLDVIKSVDDTELS</sequence>
<accession>A0ABU8F6B2</accession>
<organism evidence="2 3">
    <name type="scientific">Psychrobacillus mangrovi</name>
    <dbReference type="NCBI Taxonomy" id="3117745"/>
    <lineage>
        <taxon>Bacteria</taxon>
        <taxon>Bacillati</taxon>
        <taxon>Bacillota</taxon>
        <taxon>Bacilli</taxon>
        <taxon>Bacillales</taxon>
        <taxon>Bacillaceae</taxon>
        <taxon>Psychrobacillus</taxon>
    </lineage>
</organism>
<evidence type="ECO:0000259" key="1">
    <source>
        <dbReference type="Pfam" id="PF00085"/>
    </source>
</evidence>
<dbReference type="InterPro" id="IPR013766">
    <property type="entry name" value="Thioredoxin_domain"/>
</dbReference>
<feature type="domain" description="Thioredoxin" evidence="1">
    <location>
        <begin position="6"/>
        <end position="87"/>
    </location>
</feature>
<dbReference type="Proteomes" id="UP001364890">
    <property type="component" value="Unassembled WGS sequence"/>
</dbReference>
<dbReference type="EMBL" id="JBAWSY010000009">
    <property type="protein sequence ID" value="MEI4770557.1"/>
    <property type="molecule type" value="Genomic_DNA"/>
</dbReference>
<dbReference type="Gene3D" id="3.40.30.10">
    <property type="entry name" value="Glutaredoxin"/>
    <property type="match status" value="1"/>
</dbReference>
<dbReference type="SUPFAM" id="SSF52833">
    <property type="entry name" value="Thioredoxin-like"/>
    <property type="match status" value="1"/>
</dbReference>
<evidence type="ECO:0000313" key="3">
    <source>
        <dbReference type="Proteomes" id="UP001364890"/>
    </source>
</evidence>
<name>A0ABU8F6B2_9BACI</name>
<gene>
    <name evidence="2" type="ORF">WAX74_13010</name>
</gene>
<keyword evidence="3" id="KW-1185">Reference proteome</keyword>
<reference evidence="2 3" key="1">
    <citation type="submission" date="2024-01" db="EMBL/GenBank/DDBJ databases">
        <title>Seven novel Bacillus-like species.</title>
        <authorList>
            <person name="Liu G."/>
        </authorList>
    </citation>
    <scope>NUCLEOTIDE SEQUENCE [LARGE SCALE GENOMIC DNA]</scope>
    <source>
        <strain evidence="2 3">FJAT-51614</strain>
    </source>
</reference>
<protein>
    <submittedName>
        <fullName evidence="2">Thioredoxin family protein</fullName>
    </submittedName>
</protein>